<evidence type="ECO:0000313" key="2">
    <source>
        <dbReference type="Proteomes" id="UP000479710"/>
    </source>
</evidence>
<evidence type="ECO:0000313" key="1">
    <source>
        <dbReference type="EMBL" id="KAF0917374.1"/>
    </source>
</evidence>
<dbReference type="Proteomes" id="UP000479710">
    <property type="component" value="Unassembled WGS sequence"/>
</dbReference>
<gene>
    <name evidence="1" type="ORF">E2562_017831</name>
</gene>
<organism evidence="1 2">
    <name type="scientific">Oryza meyeriana var. granulata</name>
    <dbReference type="NCBI Taxonomy" id="110450"/>
    <lineage>
        <taxon>Eukaryota</taxon>
        <taxon>Viridiplantae</taxon>
        <taxon>Streptophyta</taxon>
        <taxon>Embryophyta</taxon>
        <taxon>Tracheophyta</taxon>
        <taxon>Spermatophyta</taxon>
        <taxon>Magnoliopsida</taxon>
        <taxon>Liliopsida</taxon>
        <taxon>Poales</taxon>
        <taxon>Poaceae</taxon>
        <taxon>BOP clade</taxon>
        <taxon>Oryzoideae</taxon>
        <taxon>Oryzeae</taxon>
        <taxon>Oryzinae</taxon>
        <taxon>Oryza</taxon>
        <taxon>Oryza meyeriana</taxon>
    </lineage>
</organism>
<comment type="caution">
    <text evidence="1">The sequence shown here is derived from an EMBL/GenBank/DDBJ whole genome shotgun (WGS) entry which is preliminary data.</text>
</comment>
<reference evidence="1 2" key="1">
    <citation type="submission" date="2019-11" db="EMBL/GenBank/DDBJ databases">
        <title>Whole genome sequence of Oryza granulata.</title>
        <authorList>
            <person name="Li W."/>
        </authorList>
    </citation>
    <scope>NUCLEOTIDE SEQUENCE [LARGE SCALE GENOMIC DNA]</scope>
    <source>
        <strain evidence="2">cv. Menghai</strain>
        <tissue evidence="1">Leaf</tissue>
    </source>
</reference>
<proteinExistence type="predicted"/>
<dbReference type="EMBL" id="SPHZ02000005">
    <property type="protein sequence ID" value="KAF0917374.1"/>
    <property type="molecule type" value="Genomic_DNA"/>
</dbReference>
<dbReference type="AlphaFoldDB" id="A0A6G1DZ32"/>
<sequence>MPCCTCSESLWRGVCTGSKPPADPARMWPPGLSASPRGARASWWEWGEFMNWAKQASRNCKHCGWQGGGRARMRAAERIQGFVRGAGHHHAPNVPC</sequence>
<name>A0A6G1DZ32_9ORYZ</name>
<keyword evidence="2" id="KW-1185">Reference proteome</keyword>
<protein>
    <submittedName>
        <fullName evidence="1">Uncharacterized protein</fullName>
    </submittedName>
</protein>
<accession>A0A6G1DZ32</accession>